<organism evidence="2 3">
    <name type="scientific">Trinickia fusca</name>
    <dbReference type="NCBI Taxonomy" id="2419777"/>
    <lineage>
        <taxon>Bacteria</taxon>
        <taxon>Pseudomonadati</taxon>
        <taxon>Pseudomonadota</taxon>
        <taxon>Betaproteobacteria</taxon>
        <taxon>Burkholderiales</taxon>
        <taxon>Burkholderiaceae</taxon>
        <taxon>Trinickia</taxon>
    </lineage>
</organism>
<protein>
    <submittedName>
        <fullName evidence="2">Uncharacterized protein</fullName>
    </submittedName>
</protein>
<dbReference type="AlphaFoldDB" id="A0A494X5D4"/>
<evidence type="ECO:0000256" key="1">
    <source>
        <dbReference type="SAM" id="MobiDB-lite"/>
    </source>
</evidence>
<gene>
    <name evidence="2" type="ORF">D7S89_19535</name>
</gene>
<reference evidence="2 3" key="1">
    <citation type="submission" date="2018-10" db="EMBL/GenBank/DDBJ databases">
        <title>Paraburkholderia sp. 7MK8-2, isolated from soil.</title>
        <authorList>
            <person name="Gao Z.-H."/>
            <person name="Qiu L.-H."/>
        </authorList>
    </citation>
    <scope>NUCLEOTIDE SEQUENCE [LARGE SCALE GENOMIC DNA]</scope>
    <source>
        <strain evidence="2 3">7MK8-2</strain>
    </source>
</reference>
<accession>A0A494X5D4</accession>
<comment type="caution">
    <text evidence="2">The sequence shown here is derived from an EMBL/GenBank/DDBJ whole genome shotgun (WGS) entry which is preliminary data.</text>
</comment>
<name>A0A494X5D4_9BURK</name>
<dbReference type="Proteomes" id="UP000280434">
    <property type="component" value="Unassembled WGS sequence"/>
</dbReference>
<keyword evidence="3" id="KW-1185">Reference proteome</keyword>
<feature type="compositionally biased region" description="Basic and acidic residues" evidence="1">
    <location>
        <begin position="23"/>
        <end position="43"/>
    </location>
</feature>
<proteinExistence type="predicted"/>
<sequence length="61" mass="6460">MLTRIAVVGTFHPHRPTPPPESGSRHAAVDGARPELFEPRADARPFGTQPAAVLDGCSVNT</sequence>
<evidence type="ECO:0000313" key="3">
    <source>
        <dbReference type="Proteomes" id="UP000280434"/>
    </source>
</evidence>
<evidence type="ECO:0000313" key="2">
    <source>
        <dbReference type="EMBL" id="RKP45542.1"/>
    </source>
</evidence>
<feature type="region of interest" description="Disordered" evidence="1">
    <location>
        <begin position="1"/>
        <end position="61"/>
    </location>
</feature>
<dbReference type="EMBL" id="RBZV01000009">
    <property type="protein sequence ID" value="RKP45542.1"/>
    <property type="molecule type" value="Genomic_DNA"/>
</dbReference>